<evidence type="ECO:0000256" key="3">
    <source>
        <dbReference type="ARBA" id="ARBA00022679"/>
    </source>
</evidence>
<dbReference type="GO" id="GO:0005634">
    <property type="term" value="C:nucleus"/>
    <property type="evidence" value="ECO:0007669"/>
    <property type="project" value="TreeGrafter"/>
</dbReference>
<dbReference type="GO" id="GO:0000278">
    <property type="term" value="P:mitotic cell cycle"/>
    <property type="evidence" value="ECO:0007669"/>
    <property type="project" value="TreeGrafter"/>
</dbReference>
<dbReference type="OMA" id="LFWQVTR"/>
<evidence type="ECO:0000313" key="11">
    <source>
        <dbReference type="EMBL" id="KAA8624320.1"/>
    </source>
</evidence>
<sequence>MSRVASKTKVRKYGKPTTKSRAELLFAELPKTPVKQPRRQPIRQILEPEPLQISKPETTEPNLACHEQKVGPPREAGPEPVPDLESMSDEEDDVHDVTEHFDSILLDEEDDHQDAPYASTPRPSIGSYTSYNTSLPPPQHHQQKQPPTSRTSLSSQAPPRLSPFRKLAPPSVPRSPASVQRTPTSKKSPFGRCPQQFPLKSPRVQQLIQQETKHPQSPQQQYKEQDEQQQPQEYSFYDTSSFHTLSWSDICGPPSPSNSITKIAEASYAEVYRITNSRGTSIIKVIRLQSPIKPQTKAQVKSGLVDEEPHAESDLQGELKISEWLADIPGFVIYKERFIVEGKGTKELLETHQVFQRKQKRRDPGRAQFYPSPSRYLDNTRFLVVELGDAGTALEDFIMAESKTMGQEMLWDVFLSTAVAMARAEGMVRFEHRDLHEGNLCVRRVRPARQKETSSSNGEATGKGGGGGVKFGWSGLEVTILDYGLSRATDPETIGPELDQESCPASPIGRRTDTTNNGEAGKDEEEAVVFYDLEKDPSMFTSTHAPQCEIYRLMRAHLLSNTPKGKPVSWAGYYPYTNVLWLSYIYGYLCQHFKGDKRELKAWREETEEMWKYLDPEKVDAVRQEGSIGFGAAEDVVVFAVERGWITEEQVMDVGDRSTVLFEEPMLQVPTVEVVKSGGEKAMVQSIENQVDAERPGSRDEDEEDDHIRRYSKRRRTRKRYVEDDE</sequence>
<keyword evidence="6" id="KW-0067">ATP-binding</keyword>
<dbReference type="GO" id="GO:0005737">
    <property type="term" value="C:cytoplasm"/>
    <property type="evidence" value="ECO:0007669"/>
    <property type="project" value="TreeGrafter"/>
</dbReference>
<evidence type="ECO:0000313" key="12">
    <source>
        <dbReference type="Proteomes" id="UP000433876"/>
    </source>
</evidence>
<comment type="caution">
    <text evidence="11">The sequence shown here is derived from an EMBL/GenBank/DDBJ whole genome shotgun (WGS) entry which is preliminary data.</text>
</comment>
<dbReference type="GO" id="GO:0005524">
    <property type="term" value="F:ATP binding"/>
    <property type="evidence" value="ECO:0007669"/>
    <property type="project" value="UniProtKB-KW"/>
</dbReference>
<dbReference type="GO" id="GO:0072354">
    <property type="term" value="F:histone H3T3 kinase activity"/>
    <property type="evidence" value="ECO:0007669"/>
    <property type="project" value="TreeGrafter"/>
</dbReference>
<feature type="domain" description="Serine/threonine-protein kinase haspin C-terminal" evidence="10">
    <location>
        <begin position="537"/>
        <end position="630"/>
    </location>
</feature>
<evidence type="ECO:0000256" key="2">
    <source>
        <dbReference type="ARBA" id="ARBA00022527"/>
    </source>
</evidence>
<dbReference type="VEuPathDB" id="FungiDB:SMAC_08844"/>
<dbReference type="SMART" id="SM01331">
    <property type="entry name" value="DUF3635"/>
    <property type="match status" value="1"/>
</dbReference>
<evidence type="ECO:0000256" key="1">
    <source>
        <dbReference type="ARBA" id="ARBA00012513"/>
    </source>
</evidence>
<dbReference type="Proteomes" id="UP000433876">
    <property type="component" value="Unassembled WGS sequence"/>
</dbReference>
<keyword evidence="5" id="KW-0418">Kinase</keyword>
<dbReference type="PANTHER" id="PTHR24419">
    <property type="entry name" value="INTERLEUKIN-1 RECEPTOR-ASSOCIATED KINASE"/>
    <property type="match status" value="1"/>
</dbReference>
<feature type="compositionally biased region" description="Polar residues" evidence="9">
    <location>
        <begin position="148"/>
        <end position="157"/>
    </location>
</feature>
<evidence type="ECO:0000256" key="8">
    <source>
        <dbReference type="ARBA" id="ARBA00048679"/>
    </source>
</evidence>
<feature type="region of interest" description="Disordered" evidence="9">
    <location>
        <begin position="493"/>
        <end position="522"/>
    </location>
</feature>
<feature type="compositionally biased region" description="Low complexity" evidence="9">
    <location>
        <begin position="215"/>
        <end position="232"/>
    </location>
</feature>
<name>A0A8S8ZCI5_SORMA</name>
<gene>
    <name evidence="11" type="ORF">SMACR_08844</name>
</gene>
<dbReference type="InterPro" id="IPR024604">
    <property type="entry name" value="GSG2_C"/>
</dbReference>
<evidence type="ECO:0000256" key="4">
    <source>
        <dbReference type="ARBA" id="ARBA00022741"/>
    </source>
</evidence>
<proteinExistence type="predicted"/>
<reference evidence="11 12" key="1">
    <citation type="submission" date="2017-07" db="EMBL/GenBank/DDBJ databases">
        <title>Genome sequence of the Sordaria macrospora wild type strain R19027.</title>
        <authorList>
            <person name="Nowrousian M."/>
            <person name="Teichert I."/>
            <person name="Kueck U."/>
        </authorList>
    </citation>
    <scope>NUCLEOTIDE SEQUENCE [LARGE SCALE GENOMIC DNA]</scope>
    <source>
        <strain evidence="11 12">R19027</strain>
        <tissue evidence="11">Mycelium</tissue>
    </source>
</reference>
<comment type="catalytic activity">
    <reaction evidence="8">
        <text>L-seryl-[protein] + ATP = O-phospho-L-seryl-[protein] + ADP + H(+)</text>
        <dbReference type="Rhea" id="RHEA:17989"/>
        <dbReference type="Rhea" id="RHEA-COMP:9863"/>
        <dbReference type="Rhea" id="RHEA-COMP:11604"/>
        <dbReference type="ChEBI" id="CHEBI:15378"/>
        <dbReference type="ChEBI" id="CHEBI:29999"/>
        <dbReference type="ChEBI" id="CHEBI:30616"/>
        <dbReference type="ChEBI" id="CHEBI:83421"/>
        <dbReference type="ChEBI" id="CHEBI:456216"/>
        <dbReference type="EC" id="2.7.11.1"/>
    </reaction>
</comment>
<dbReference type="GO" id="GO:0035556">
    <property type="term" value="P:intracellular signal transduction"/>
    <property type="evidence" value="ECO:0007669"/>
    <property type="project" value="TreeGrafter"/>
</dbReference>
<comment type="catalytic activity">
    <reaction evidence="7">
        <text>L-threonyl-[protein] + ATP = O-phospho-L-threonyl-[protein] + ADP + H(+)</text>
        <dbReference type="Rhea" id="RHEA:46608"/>
        <dbReference type="Rhea" id="RHEA-COMP:11060"/>
        <dbReference type="Rhea" id="RHEA-COMP:11605"/>
        <dbReference type="ChEBI" id="CHEBI:15378"/>
        <dbReference type="ChEBI" id="CHEBI:30013"/>
        <dbReference type="ChEBI" id="CHEBI:30616"/>
        <dbReference type="ChEBI" id="CHEBI:61977"/>
        <dbReference type="ChEBI" id="CHEBI:456216"/>
        <dbReference type="EC" id="2.7.11.1"/>
    </reaction>
</comment>
<dbReference type="PANTHER" id="PTHR24419:SF18">
    <property type="entry name" value="SERINE_THREONINE-PROTEIN KINASE HASPIN"/>
    <property type="match status" value="1"/>
</dbReference>
<feature type="compositionally biased region" description="Basic residues" evidence="9">
    <location>
        <begin position="710"/>
        <end position="719"/>
    </location>
</feature>
<keyword evidence="3" id="KW-0808">Transferase</keyword>
<protein>
    <recommendedName>
        <fullName evidence="1">non-specific serine/threonine protein kinase</fullName>
        <ecNumber evidence="1">2.7.11.1</ecNumber>
    </recommendedName>
</protein>
<feature type="region of interest" description="Disordered" evidence="9">
    <location>
        <begin position="1"/>
        <end position="232"/>
    </location>
</feature>
<dbReference type="EC" id="2.7.11.1" evidence="1"/>
<accession>A0A8S8ZCI5</accession>
<evidence type="ECO:0000259" key="10">
    <source>
        <dbReference type="SMART" id="SM01331"/>
    </source>
</evidence>
<dbReference type="FunFam" id="1.10.510.10:FF:001444">
    <property type="entry name" value="Uncharacterized protein"/>
    <property type="match status" value="1"/>
</dbReference>
<keyword evidence="2" id="KW-0723">Serine/threonine-protein kinase</keyword>
<evidence type="ECO:0000256" key="7">
    <source>
        <dbReference type="ARBA" id="ARBA00047899"/>
    </source>
</evidence>
<organism evidence="11 12">
    <name type="scientific">Sordaria macrospora</name>
    <dbReference type="NCBI Taxonomy" id="5147"/>
    <lineage>
        <taxon>Eukaryota</taxon>
        <taxon>Fungi</taxon>
        <taxon>Dikarya</taxon>
        <taxon>Ascomycota</taxon>
        <taxon>Pezizomycotina</taxon>
        <taxon>Sordariomycetes</taxon>
        <taxon>Sordariomycetidae</taxon>
        <taxon>Sordariales</taxon>
        <taxon>Sordariaceae</taxon>
        <taxon>Sordaria</taxon>
    </lineage>
</organism>
<dbReference type="SUPFAM" id="SSF56112">
    <property type="entry name" value="Protein kinase-like (PK-like)"/>
    <property type="match status" value="1"/>
</dbReference>
<feature type="region of interest" description="Disordered" evidence="9">
    <location>
        <begin position="687"/>
        <end position="726"/>
    </location>
</feature>
<dbReference type="EMBL" id="NMPR01000236">
    <property type="protein sequence ID" value="KAA8624320.1"/>
    <property type="molecule type" value="Genomic_DNA"/>
</dbReference>
<keyword evidence="4" id="KW-0547">Nucleotide-binding</keyword>
<dbReference type="Pfam" id="PF12330">
    <property type="entry name" value="Haspin_kinase"/>
    <property type="match status" value="1"/>
</dbReference>
<feature type="region of interest" description="Disordered" evidence="9">
    <location>
        <begin position="447"/>
        <end position="466"/>
    </location>
</feature>
<evidence type="ECO:0000256" key="9">
    <source>
        <dbReference type="SAM" id="MobiDB-lite"/>
    </source>
</evidence>
<feature type="compositionally biased region" description="Basic residues" evidence="9">
    <location>
        <begin position="1"/>
        <end position="14"/>
    </location>
</feature>
<evidence type="ECO:0000256" key="5">
    <source>
        <dbReference type="ARBA" id="ARBA00022777"/>
    </source>
</evidence>
<dbReference type="Gene3D" id="1.10.510.10">
    <property type="entry name" value="Transferase(Phosphotransferase) domain 1"/>
    <property type="match status" value="1"/>
</dbReference>
<evidence type="ECO:0000256" key="6">
    <source>
        <dbReference type="ARBA" id="ARBA00022840"/>
    </source>
</evidence>
<dbReference type="Gene3D" id="3.30.200.20">
    <property type="entry name" value="Phosphorylase Kinase, domain 1"/>
    <property type="match status" value="1"/>
</dbReference>
<dbReference type="AlphaFoldDB" id="A0A8S8ZCI5"/>
<dbReference type="InterPro" id="IPR011009">
    <property type="entry name" value="Kinase-like_dom_sf"/>
</dbReference>